<organism evidence="2 3">
    <name type="scientific">Promicromonospora vindobonensis</name>
    <dbReference type="NCBI Taxonomy" id="195748"/>
    <lineage>
        <taxon>Bacteria</taxon>
        <taxon>Bacillati</taxon>
        <taxon>Actinomycetota</taxon>
        <taxon>Actinomycetes</taxon>
        <taxon>Micrococcales</taxon>
        <taxon>Promicromonosporaceae</taxon>
        <taxon>Promicromonospora</taxon>
    </lineage>
</organism>
<comment type="caution">
    <text evidence="2">The sequence shown here is derived from an EMBL/GenBank/DDBJ whole genome shotgun (WGS) entry which is preliminary data.</text>
</comment>
<evidence type="ECO:0000256" key="1">
    <source>
        <dbReference type="SAM" id="Phobius"/>
    </source>
</evidence>
<protein>
    <recommendedName>
        <fullName evidence="4">CARDB domain-containing protein</fullName>
    </recommendedName>
</protein>
<accession>A0ABW5VP86</accession>
<proteinExistence type="predicted"/>
<feature type="transmembrane region" description="Helical" evidence="1">
    <location>
        <begin position="6"/>
        <end position="24"/>
    </location>
</feature>
<feature type="transmembrane region" description="Helical" evidence="1">
    <location>
        <begin position="210"/>
        <end position="235"/>
    </location>
</feature>
<reference evidence="3" key="1">
    <citation type="journal article" date="2019" name="Int. J. Syst. Evol. Microbiol.">
        <title>The Global Catalogue of Microorganisms (GCM) 10K type strain sequencing project: providing services to taxonomists for standard genome sequencing and annotation.</title>
        <authorList>
            <consortium name="The Broad Institute Genomics Platform"/>
            <consortium name="The Broad Institute Genome Sequencing Center for Infectious Disease"/>
            <person name="Wu L."/>
            <person name="Ma J."/>
        </authorList>
    </citation>
    <scope>NUCLEOTIDE SEQUENCE [LARGE SCALE GENOMIC DNA]</scope>
    <source>
        <strain evidence="3">CCM 7044</strain>
    </source>
</reference>
<keyword evidence="3" id="KW-1185">Reference proteome</keyword>
<keyword evidence="1" id="KW-1133">Transmembrane helix</keyword>
<name>A0ABW5VP86_9MICO</name>
<keyword evidence="1" id="KW-0812">Transmembrane</keyword>
<evidence type="ECO:0000313" key="3">
    <source>
        <dbReference type="Proteomes" id="UP001597479"/>
    </source>
</evidence>
<dbReference type="EMBL" id="JBHUOG010000001">
    <property type="protein sequence ID" value="MFD2792757.1"/>
    <property type="molecule type" value="Genomic_DNA"/>
</dbReference>
<dbReference type="Proteomes" id="UP001597479">
    <property type="component" value="Unassembled WGS sequence"/>
</dbReference>
<sequence>MSWDAGWVSVVIAVVFGVAALAMTRRYGARRGRLAIEWAVNPLVSSTTVDLDVSFQGTIVSDPHVLTVAIRNIGAIDISSKAFDAEQPLALGIDGLEGSTVRIVAVGSDNAHAAMVGAQPTVLLPPQLIKRGNRLTITVVTDGRVSSLTYSDVLENVDVEIAGATSRGTADRARTDRLRARPEFWAAVAIIALGAWINIHRSFVPDVGLYYWNVPFALSGMTIVGLLVVAIIYVVRAVTRRLRR</sequence>
<feature type="transmembrane region" description="Helical" evidence="1">
    <location>
        <begin position="184"/>
        <end position="204"/>
    </location>
</feature>
<evidence type="ECO:0008006" key="4">
    <source>
        <dbReference type="Google" id="ProtNLM"/>
    </source>
</evidence>
<keyword evidence="1" id="KW-0472">Membrane</keyword>
<gene>
    <name evidence="2" type="ORF">ACFS27_04255</name>
</gene>
<evidence type="ECO:0000313" key="2">
    <source>
        <dbReference type="EMBL" id="MFD2792757.1"/>
    </source>
</evidence>
<dbReference type="RefSeq" id="WP_377180602.1">
    <property type="nucleotide sequence ID" value="NZ_JBHUOG010000001.1"/>
</dbReference>